<sequence length="152" mass="16626">MLAADDGTTLLHFSQVEDLDAVPGQDLTWKDEVDAAVPGIERVGVVAGRRRRSTPAYGASGQPSCVVLVTRVFDGPDRRRAEQLIEAMFESTSDTPPADGLLSAHFYVSPDGARVLNYALWASWQQAHAWPGLLGTTFQRFRPVLHLNRPGL</sequence>
<comment type="caution">
    <text evidence="1">The sequence shown here is derived from an EMBL/GenBank/DDBJ whole genome shotgun (WGS) entry which is preliminary data.</text>
</comment>
<gene>
    <name evidence="1" type="ORF">G5C65_17740</name>
</gene>
<name>A0A6G4WYT4_9ACTN</name>
<proteinExistence type="predicted"/>
<dbReference type="AlphaFoldDB" id="A0A6G4WYT4"/>
<dbReference type="Proteomes" id="UP000477722">
    <property type="component" value="Unassembled WGS sequence"/>
</dbReference>
<evidence type="ECO:0000313" key="2">
    <source>
        <dbReference type="Proteomes" id="UP000477722"/>
    </source>
</evidence>
<protein>
    <submittedName>
        <fullName evidence="1">Uncharacterized protein</fullName>
    </submittedName>
</protein>
<keyword evidence="2" id="KW-1185">Reference proteome</keyword>
<dbReference type="RefSeq" id="WP_165299833.1">
    <property type="nucleotide sequence ID" value="NZ_JAAKZZ010000172.1"/>
</dbReference>
<dbReference type="Gene3D" id="3.30.70.100">
    <property type="match status" value="1"/>
</dbReference>
<dbReference type="SUPFAM" id="SSF54909">
    <property type="entry name" value="Dimeric alpha+beta barrel"/>
    <property type="match status" value="1"/>
</dbReference>
<evidence type="ECO:0000313" key="1">
    <source>
        <dbReference type="EMBL" id="NGO70163.1"/>
    </source>
</evidence>
<organism evidence="1 2">
    <name type="scientific">Streptomyces boncukensis</name>
    <dbReference type="NCBI Taxonomy" id="2711219"/>
    <lineage>
        <taxon>Bacteria</taxon>
        <taxon>Bacillati</taxon>
        <taxon>Actinomycetota</taxon>
        <taxon>Actinomycetes</taxon>
        <taxon>Kitasatosporales</taxon>
        <taxon>Streptomycetaceae</taxon>
        <taxon>Streptomyces</taxon>
    </lineage>
</organism>
<dbReference type="EMBL" id="JAAKZZ010000172">
    <property type="protein sequence ID" value="NGO70163.1"/>
    <property type="molecule type" value="Genomic_DNA"/>
</dbReference>
<dbReference type="InterPro" id="IPR011008">
    <property type="entry name" value="Dimeric_a/b-barrel"/>
</dbReference>
<accession>A0A6G4WYT4</accession>
<reference evidence="1 2" key="1">
    <citation type="submission" date="2020-02" db="EMBL/GenBank/DDBJ databases">
        <title>Whole-genome analyses of novel actinobacteria.</title>
        <authorList>
            <person name="Sahin N."/>
            <person name="Tatar D."/>
        </authorList>
    </citation>
    <scope>NUCLEOTIDE SEQUENCE [LARGE SCALE GENOMIC DNA]</scope>
    <source>
        <strain evidence="1 2">SB3404</strain>
    </source>
</reference>